<dbReference type="CDD" id="cd07377">
    <property type="entry name" value="WHTH_GntR"/>
    <property type="match status" value="1"/>
</dbReference>
<gene>
    <name evidence="9" type="ORF">BLA18109_02280</name>
</gene>
<dbReference type="PANTHER" id="PTHR46577">
    <property type="entry name" value="HTH-TYPE TRANSCRIPTIONAL REGULATORY PROTEIN GABR"/>
    <property type="match status" value="1"/>
</dbReference>
<dbReference type="PROSITE" id="PS50949">
    <property type="entry name" value="HTH_GNTR"/>
    <property type="match status" value="1"/>
</dbReference>
<dbReference type="InterPro" id="IPR015422">
    <property type="entry name" value="PyrdxlP-dep_Trfase_small"/>
</dbReference>
<evidence type="ECO:0000256" key="4">
    <source>
        <dbReference type="ARBA" id="ARBA00022898"/>
    </source>
</evidence>
<reference evidence="9 10" key="1">
    <citation type="submission" date="2019-09" db="EMBL/GenBank/DDBJ databases">
        <authorList>
            <person name="Depoorter E."/>
        </authorList>
    </citation>
    <scope>NUCLEOTIDE SEQUENCE [LARGE SCALE GENOMIC DNA]</scope>
    <source>
        <strain evidence="9">R-18109</strain>
    </source>
</reference>
<dbReference type="CDD" id="cd00609">
    <property type="entry name" value="AAT_like"/>
    <property type="match status" value="1"/>
</dbReference>
<evidence type="ECO:0000256" key="5">
    <source>
        <dbReference type="ARBA" id="ARBA00023015"/>
    </source>
</evidence>
<dbReference type="Pfam" id="PF00392">
    <property type="entry name" value="GntR"/>
    <property type="match status" value="1"/>
</dbReference>
<dbReference type="GO" id="GO:0030170">
    <property type="term" value="F:pyridoxal phosphate binding"/>
    <property type="evidence" value="ECO:0007669"/>
    <property type="project" value="InterPro"/>
</dbReference>
<keyword evidence="4" id="KW-0663">Pyridoxal phosphate</keyword>
<dbReference type="InterPro" id="IPR036390">
    <property type="entry name" value="WH_DNA-bd_sf"/>
</dbReference>
<feature type="domain" description="HTH gntR-type" evidence="8">
    <location>
        <begin position="30"/>
        <end position="98"/>
    </location>
</feature>
<keyword evidence="5" id="KW-0805">Transcription regulation</keyword>
<dbReference type="InterPro" id="IPR036388">
    <property type="entry name" value="WH-like_DNA-bd_sf"/>
</dbReference>
<evidence type="ECO:0000256" key="3">
    <source>
        <dbReference type="ARBA" id="ARBA00022679"/>
    </source>
</evidence>
<keyword evidence="3" id="KW-0808">Transferase</keyword>
<dbReference type="GO" id="GO:0008483">
    <property type="term" value="F:transaminase activity"/>
    <property type="evidence" value="ECO:0007669"/>
    <property type="project" value="UniProtKB-KW"/>
</dbReference>
<dbReference type="Gene3D" id="3.90.1150.10">
    <property type="entry name" value="Aspartate Aminotransferase, domain 1"/>
    <property type="match status" value="1"/>
</dbReference>
<dbReference type="InterPro" id="IPR015421">
    <property type="entry name" value="PyrdxlP-dep_Trfase_major"/>
</dbReference>
<dbReference type="Gene3D" id="3.40.640.10">
    <property type="entry name" value="Type I PLP-dependent aspartate aminotransferase-like (Major domain)"/>
    <property type="match status" value="1"/>
</dbReference>
<dbReference type="GO" id="GO:0003677">
    <property type="term" value="F:DNA binding"/>
    <property type="evidence" value="ECO:0007669"/>
    <property type="project" value="UniProtKB-KW"/>
</dbReference>
<evidence type="ECO:0000256" key="6">
    <source>
        <dbReference type="ARBA" id="ARBA00023125"/>
    </source>
</evidence>
<keyword evidence="7" id="KW-0804">Transcription</keyword>
<dbReference type="SUPFAM" id="SSF46785">
    <property type="entry name" value="Winged helix' DNA-binding domain"/>
    <property type="match status" value="1"/>
</dbReference>
<dbReference type="EMBL" id="CABVQH010000006">
    <property type="protein sequence ID" value="VWC68151.1"/>
    <property type="molecule type" value="Genomic_DNA"/>
</dbReference>
<evidence type="ECO:0000313" key="10">
    <source>
        <dbReference type="Proteomes" id="UP000494260"/>
    </source>
</evidence>
<dbReference type="Proteomes" id="UP000494260">
    <property type="component" value="Unassembled WGS sequence"/>
</dbReference>
<evidence type="ECO:0000313" key="9">
    <source>
        <dbReference type="EMBL" id="VWC68151.1"/>
    </source>
</evidence>
<evidence type="ECO:0000256" key="7">
    <source>
        <dbReference type="ARBA" id="ARBA00023163"/>
    </source>
</evidence>
<dbReference type="InterPro" id="IPR004839">
    <property type="entry name" value="Aminotransferase_I/II_large"/>
</dbReference>
<dbReference type="InterPro" id="IPR000524">
    <property type="entry name" value="Tscrpt_reg_HTH_GntR"/>
</dbReference>
<dbReference type="Pfam" id="PF00155">
    <property type="entry name" value="Aminotran_1_2"/>
    <property type="match status" value="1"/>
</dbReference>
<keyword evidence="2" id="KW-0032">Aminotransferase</keyword>
<evidence type="ECO:0000256" key="1">
    <source>
        <dbReference type="ARBA" id="ARBA00005384"/>
    </source>
</evidence>
<dbReference type="AlphaFoldDB" id="A0A6P2UEJ2"/>
<comment type="similarity">
    <text evidence="1">In the C-terminal section; belongs to the class-I pyridoxal-phosphate-dependent aminotransferase family.</text>
</comment>
<dbReference type="Gene3D" id="1.10.10.10">
    <property type="entry name" value="Winged helix-like DNA-binding domain superfamily/Winged helix DNA-binding domain"/>
    <property type="match status" value="1"/>
</dbReference>
<dbReference type="FunFam" id="3.40.640.10:FF:000023">
    <property type="entry name" value="Transcriptional regulator, GntR family"/>
    <property type="match status" value="1"/>
</dbReference>
<name>A0A6P2UEJ2_BURL3</name>
<dbReference type="GO" id="GO:0003700">
    <property type="term" value="F:DNA-binding transcription factor activity"/>
    <property type="evidence" value="ECO:0007669"/>
    <property type="project" value="InterPro"/>
</dbReference>
<dbReference type="PANTHER" id="PTHR46577:SF2">
    <property type="entry name" value="TRANSCRIPTIONAL REGULATORY PROTEIN"/>
    <property type="match status" value="1"/>
</dbReference>
<evidence type="ECO:0000256" key="2">
    <source>
        <dbReference type="ARBA" id="ARBA00022576"/>
    </source>
</evidence>
<accession>A0A6P2UEJ2</accession>
<protein>
    <submittedName>
        <fullName evidence="9">GntR family transcriptional regulator</fullName>
    </submittedName>
</protein>
<dbReference type="SUPFAM" id="SSF53383">
    <property type="entry name" value="PLP-dependent transferases"/>
    <property type="match status" value="1"/>
</dbReference>
<proteinExistence type="inferred from homology"/>
<keyword evidence="6" id="KW-0238">DNA-binding</keyword>
<evidence type="ECO:0000259" key="8">
    <source>
        <dbReference type="PROSITE" id="PS50949"/>
    </source>
</evidence>
<sequence>MRISASAGLRTTGAVLLFFQRGFERPGGSMKRYAALAQTIAEAIRRGDLAAGARIPTVRAACRAYGVSPSTVFRAYYALESEGLIVARARSGYFVANLEDKHVRFGHEPPRKPAAAHTSDGDTLFRLLDSLKCEDIVPLGSAFASYSLFPMSSLWRAMASAARNMDRTALLSGAPPGHDGLRRQIALRYLNAGAALPMDEIVITTGALEALTLSLQALTRPGDIVAIERPAFHAVLEAVQRLHLKAVEIPVDPRAGLDLDALEKALDTHPVRACWFMTSFHNPTGATLTDARKRALIDLLAARNVPLIEDDVYGELHFGTVPTRPAKLYDDSGLVLHCGSFSKCLAPGFRIGWVAAGRFVRQIRQAKGASAPAADVPAQMAISNYLRDGAYDRFLRKLRRNLAAHQAQMLAAVRAYFPAGTEVFAPPGGYFLWIELPPRVDAMHLFGDAMESGVSIAPGPIFSATGGFRRYLRLNYGRPWTPAVEHAMQTIGTLAARQRQDR</sequence>
<organism evidence="9 10">
    <name type="scientific">Burkholderia lata (strain ATCC 17760 / DSM 23089 / LMG 22485 / NCIMB 9086 / R18194 / 383)</name>
    <dbReference type="NCBI Taxonomy" id="482957"/>
    <lineage>
        <taxon>Bacteria</taxon>
        <taxon>Pseudomonadati</taxon>
        <taxon>Pseudomonadota</taxon>
        <taxon>Betaproteobacteria</taxon>
        <taxon>Burkholderiales</taxon>
        <taxon>Burkholderiaceae</taxon>
        <taxon>Burkholderia</taxon>
        <taxon>Burkholderia cepacia complex</taxon>
    </lineage>
</organism>
<dbReference type="SMART" id="SM00345">
    <property type="entry name" value="HTH_GNTR"/>
    <property type="match status" value="1"/>
</dbReference>
<dbReference type="InterPro" id="IPR051446">
    <property type="entry name" value="HTH_trans_reg/aminotransferase"/>
</dbReference>
<dbReference type="InterPro" id="IPR015424">
    <property type="entry name" value="PyrdxlP-dep_Trfase"/>
</dbReference>